<evidence type="ECO:0000313" key="1">
    <source>
        <dbReference type="EnsemblMetazoa" id="MESCA010830-PA"/>
    </source>
</evidence>
<keyword evidence="2" id="KW-1185">Reference proteome</keyword>
<sequence length="78" mass="9249">MLMDFEIRNTIDQSLLAVIVISEMGTIKRTIKRETPQRQLFKALEKKGVTIYLTRVEFYVLEVQWAKCPERLQELQYG</sequence>
<name>T1H3K2_MEGSC</name>
<evidence type="ECO:0000313" key="2">
    <source>
        <dbReference type="Proteomes" id="UP000015102"/>
    </source>
</evidence>
<proteinExistence type="predicted"/>
<reference evidence="1" key="2">
    <citation type="submission" date="2015-06" db="UniProtKB">
        <authorList>
            <consortium name="EnsemblMetazoa"/>
        </authorList>
    </citation>
    <scope>IDENTIFICATION</scope>
</reference>
<dbReference type="EnsemblMetazoa" id="MESCA010830-RA">
    <property type="protein sequence ID" value="MESCA010830-PA"/>
    <property type="gene ID" value="MESCA010830"/>
</dbReference>
<dbReference type="EMBL" id="CAQQ02382262">
    <property type="status" value="NOT_ANNOTATED_CDS"/>
    <property type="molecule type" value="Genomic_DNA"/>
</dbReference>
<reference evidence="2" key="1">
    <citation type="submission" date="2013-02" db="EMBL/GenBank/DDBJ databases">
        <authorList>
            <person name="Hughes D."/>
        </authorList>
    </citation>
    <scope>NUCLEOTIDE SEQUENCE</scope>
    <source>
        <strain>Durham</strain>
        <strain evidence="2">NC isolate 2 -- Noor lab</strain>
    </source>
</reference>
<protein>
    <submittedName>
        <fullName evidence="1">Uncharacterized protein</fullName>
    </submittedName>
</protein>
<organism evidence="1 2">
    <name type="scientific">Megaselia scalaris</name>
    <name type="common">Humpbacked fly</name>
    <name type="synonym">Phora scalaris</name>
    <dbReference type="NCBI Taxonomy" id="36166"/>
    <lineage>
        <taxon>Eukaryota</taxon>
        <taxon>Metazoa</taxon>
        <taxon>Ecdysozoa</taxon>
        <taxon>Arthropoda</taxon>
        <taxon>Hexapoda</taxon>
        <taxon>Insecta</taxon>
        <taxon>Pterygota</taxon>
        <taxon>Neoptera</taxon>
        <taxon>Endopterygota</taxon>
        <taxon>Diptera</taxon>
        <taxon>Brachycera</taxon>
        <taxon>Muscomorpha</taxon>
        <taxon>Platypezoidea</taxon>
        <taxon>Phoridae</taxon>
        <taxon>Megaseliini</taxon>
        <taxon>Megaselia</taxon>
    </lineage>
</organism>
<dbReference type="EMBL" id="CAQQ02382261">
    <property type="status" value="NOT_ANNOTATED_CDS"/>
    <property type="molecule type" value="Genomic_DNA"/>
</dbReference>
<dbReference type="Proteomes" id="UP000015102">
    <property type="component" value="Unassembled WGS sequence"/>
</dbReference>
<dbReference type="AlphaFoldDB" id="T1H3K2"/>
<dbReference type="HOGENOM" id="CLU_2624801_0_0_1"/>
<accession>T1H3K2</accession>